<protein>
    <submittedName>
        <fullName evidence="1">Uncharacterized protein</fullName>
    </submittedName>
</protein>
<gene>
    <name evidence="1" type="ORF">ABID49_001337</name>
</gene>
<evidence type="ECO:0000313" key="1">
    <source>
        <dbReference type="EMBL" id="MET3575432.1"/>
    </source>
</evidence>
<keyword evidence="2" id="KW-1185">Reference proteome</keyword>
<dbReference type="RefSeq" id="WP_354196592.1">
    <property type="nucleotide sequence ID" value="NZ_JBEPLW010000007.1"/>
</dbReference>
<reference evidence="1 2" key="1">
    <citation type="submission" date="2024-06" db="EMBL/GenBank/DDBJ databases">
        <title>Genomic Encyclopedia of Type Strains, Phase IV (KMG-IV): sequencing the most valuable type-strain genomes for metagenomic binning, comparative biology and taxonomic classification.</title>
        <authorList>
            <person name="Goeker M."/>
        </authorList>
    </citation>
    <scope>NUCLEOTIDE SEQUENCE [LARGE SCALE GENOMIC DNA]</scope>
    <source>
        <strain evidence="1 2">DSM 26128</strain>
    </source>
</reference>
<evidence type="ECO:0000313" key="2">
    <source>
        <dbReference type="Proteomes" id="UP001549099"/>
    </source>
</evidence>
<dbReference type="EMBL" id="JBEPLW010000007">
    <property type="protein sequence ID" value="MET3575432.1"/>
    <property type="molecule type" value="Genomic_DNA"/>
</dbReference>
<dbReference type="Proteomes" id="UP001549099">
    <property type="component" value="Unassembled WGS sequence"/>
</dbReference>
<comment type="caution">
    <text evidence="1">The sequence shown here is derived from an EMBL/GenBank/DDBJ whole genome shotgun (WGS) entry which is preliminary data.</text>
</comment>
<proteinExistence type="predicted"/>
<sequence length="117" mass="13052">MARYEIKINPPAAGWTAGSWRLVQWGTGSGGPVVIQESRTAVGKFTYLPYGPFMLKNVEIDLGSGKVAFDKQAASLEGFRKYGPQFMSSYVLDFGDDRFGFFLDGSRRPDRKVTEEE</sequence>
<accession>A0ABV2GB26</accession>
<name>A0ABV2GB26_9BACL</name>
<organism evidence="1 2">
    <name type="scientific">Bhargavaea ullalensis</name>
    <dbReference type="NCBI Taxonomy" id="1265685"/>
    <lineage>
        <taxon>Bacteria</taxon>
        <taxon>Bacillati</taxon>
        <taxon>Bacillota</taxon>
        <taxon>Bacilli</taxon>
        <taxon>Bacillales</taxon>
        <taxon>Caryophanaceae</taxon>
        <taxon>Bhargavaea</taxon>
    </lineage>
</organism>